<gene>
    <name evidence="4" type="ORF">Rhow_003582</name>
</gene>
<name>A0A402C8K1_RHOWR</name>
<dbReference type="PROSITE" id="PS50977">
    <property type="entry name" value="HTH_TETR_2"/>
    <property type="match status" value="1"/>
</dbReference>
<dbReference type="InterPro" id="IPR036271">
    <property type="entry name" value="Tet_transcr_reg_TetR-rel_C_sf"/>
</dbReference>
<dbReference type="InterPro" id="IPR050109">
    <property type="entry name" value="HTH-type_TetR-like_transc_reg"/>
</dbReference>
<accession>A0A402C8K1</accession>
<dbReference type="Proteomes" id="UP000287519">
    <property type="component" value="Unassembled WGS sequence"/>
</dbReference>
<dbReference type="GO" id="GO:0003700">
    <property type="term" value="F:DNA-binding transcription factor activity"/>
    <property type="evidence" value="ECO:0007669"/>
    <property type="project" value="TreeGrafter"/>
</dbReference>
<dbReference type="InterPro" id="IPR041490">
    <property type="entry name" value="KstR2_TetR_C"/>
</dbReference>
<dbReference type="PANTHER" id="PTHR30055">
    <property type="entry name" value="HTH-TYPE TRANSCRIPTIONAL REGULATOR RUTR"/>
    <property type="match status" value="1"/>
</dbReference>
<dbReference type="Pfam" id="PF00440">
    <property type="entry name" value="TetR_N"/>
    <property type="match status" value="1"/>
</dbReference>
<dbReference type="PRINTS" id="PR00455">
    <property type="entry name" value="HTHTETR"/>
</dbReference>
<dbReference type="RefSeq" id="WP_124392303.1">
    <property type="nucleotide sequence ID" value="NZ_BHYM01000034.1"/>
</dbReference>
<sequence length="226" mass="25128">MVSSSKGATPPIEVGNAADWRRLEPTKLTPILSASLDAFYEHGFHGTSVRDIARRVGVTVPALYYHHENKEAVLLALLELSTSDVLERAHAASADGGDDPVQRLANVIEAIVLRMTMRSRLAALESEVRYLSPENRQRYRIVRKGVEELVLEIVKEGKKRELFDVADAAETTRALLGMCQSIPRWYHAEGKLTPDAVARKYVEIAMKTVGSTELPVKPKKRRTADV</sequence>
<evidence type="ECO:0000313" key="4">
    <source>
        <dbReference type="EMBL" id="GCE39939.1"/>
    </source>
</evidence>
<evidence type="ECO:0000256" key="2">
    <source>
        <dbReference type="PROSITE-ProRule" id="PRU00335"/>
    </source>
</evidence>
<feature type="domain" description="HTH tetR-type" evidence="3">
    <location>
        <begin position="25"/>
        <end position="85"/>
    </location>
</feature>
<evidence type="ECO:0000256" key="1">
    <source>
        <dbReference type="ARBA" id="ARBA00023125"/>
    </source>
</evidence>
<dbReference type="OrthoDB" id="1669699at2"/>
<evidence type="ECO:0000313" key="5">
    <source>
        <dbReference type="Proteomes" id="UP000287519"/>
    </source>
</evidence>
<reference evidence="4 5" key="1">
    <citation type="submission" date="2018-11" db="EMBL/GenBank/DDBJ databases">
        <title>Microbial catabolism of amino acid.</title>
        <authorList>
            <person name="Hibi M."/>
            <person name="Ogawa J."/>
        </authorList>
    </citation>
    <scope>NUCLEOTIDE SEQUENCE [LARGE SCALE GENOMIC DNA]</scope>
    <source>
        <strain evidence="4 5">C31-06</strain>
    </source>
</reference>
<dbReference type="InterPro" id="IPR001647">
    <property type="entry name" value="HTH_TetR"/>
</dbReference>
<feature type="DNA-binding region" description="H-T-H motif" evidence="2">
    <location>
        <begin position="48"/>
        <end position="67"/>
    </location>
</feature>
<dbReference type="Pfam" id="PF17932">
    <property type="entry name" value="TetR_C_24"/>
    <property type="match status" value="1"/>
</dbReference>
<keyword evidence="5" id="KW-1185">Reference proteome</keyword>
<dbReference type="PANTHER" id="PTHR30055:SF237">
    <property type="entry name" value="TRANSCRIPTIONAL REPRESSOR MCE3R"/>
    <property type="match status" value="1"/>
</dbReference>
<organism evidence="4 5">
    <name type="scientific">Rhodococcus wratislaviensis</name>
    <name type="common">Tsukamurella wratislaviensis</name>
    <dbReference type="NCBI Taxonomy" id="44752"/>
    <lineage>
        <taxon>Bacteria</taxon>
        <taxon>Bacillati</taxon>
        <taxon>Actinomycetota</taxon>
        <taxon>Actinomycetes</taxon>
        <taxon>Mycobacteriales</taxon>
        <taxon>Nocardiaceae</taxon>
        <taxon>Rhodococcus</taxon>
    </lineage>
</organism>
<dbReference type="SUPFAM" id="SSF46689">
    <property type="entry name" value="Homeodomain-like"/>
    <property type="match status" value="1"/>
</dbReference>
<proteinExistence type="predicted"/>
<protein>
    <submittedName>
        <fullName evidence="4">Transcriptional regulator, TetR family</fullName>
    </submittedName>
</protein>
<comment type="caution">
    <text evidence="4">The sequence shown here is derived from an EMBL/GenBank/DDBJ whole genome shotgun (WGS) entry which is preliminary data.</text>
</comment>
<dbReference type="AlphaFoldDB" id="A0A402C8K1"/>
<dbReference type="GO" id="GO:0000976">
    <property type="term" value="F:transcription cis-regulatory region binding"/>
    <property type="evidence" value="ECO:0007669"/>
    <property type="project" value="TreeGrafter"/>
</dbReference>
<keyword evidence="1 2" id="KW-0238">DNA-binding</keyword>
<dbReference type="SUPFAM" id="SSF48498">
    <property type="entry name" value="Tetracyclin repressor-like, C-terminal domain"/>
    <property type="match status" value="1"/>
</dbReference>
<dbReference type="InterPro" id="IPR009057">
    <property type="entry name" value="Homeodomain-like_sf"/>
</dbReference>
<evidence type="ECO:0000259" key="3">
    <source>
        <dbReference type="PROSITE" id="PS50977"/>
    </source>
</evidence>
<dbReference type="Gene3D" id="1.10.357.10">
    <property type="entry name" value="Tetracycline Repressor, domain 2"/>
    <property type="match status" value="1"/>
</dbReference>
<dbReference type="EMBL" id="BHYM01000034">
    <property type="protein sequence ID" value="GCE39939.1"/>
    <property type="molecule type" value="Genomic_DNA"/>
</dbReference>